<dbReference type="Proteomes" id="UP000007978">
    <property type="component" value="Chromosome 1"/>
</dbReference>
<dbReference type="AlphaFoldDB" id="K3UYC1"/>
<sequence length="194" mass="21538">MNIFLSGDGSSGCMSTSSSSSWEKVLDSIVGYREVGHGARSSQLLEVWYYLWLKEKKEQGKKAQGGGVGGFLAGPSGAKAFIELRDGKLSWLRMETHDHSASNAYYLYYAPSNSMAGGLRSSSTQQHEMTERTANTYVKRAADEGETVRSKLTDQNVSIYPLKPRTQLNRCPQGVTSDMEAMWLQMMKESEKRA</sequence>
<accession>K3UYC1</accession>
<name>K3UYC1_FUSPC</name>
<dbReference type="OrthoDB" id="5121433at2759"/>
<dbReference type="KEGG" id="fpu:FPSE_02010"/>
<comment type="caution">
    <text evidence="1">The sequence shown here is derived from an EMBL/GenBank/DDBJ whole genome shotgun (WGS) entry which is preliminary data.</text>
</comment>
<dbReference type="RefSeq" id="XP_009253404.1">
    <property type="nucleotide sequence ID" value="XM_009255129.1"/>
</dbReference>
<evidence type="ECO:0000313" key="1">
    <source>
        <dbReference type="EMBL" id="EKJ77776.1"/>
    </source>
</evidence>
<dbReference type="HOGENOM" id="CLU_1402504_0_0_1"/>
<keyword evidence="2" id="KW-1185">Reference proteome</keyword>
<organism evidence="1 2">
    <name type="scientific">Fusarium pseudograminearum (strain CS3096)</name>
    <name type="common">Wheat and barley crown-rot fungus</name>
    <dbReference type="NCBI Taxonomy" id="1028729"/>
    <lineage>
        <taxon>Eukaryota</taxon>
        <taxon>Fungi</taxon>
        <taxon>Dikarya</taxon>
        <taxon>Ascomycota</taxon>
        <taxon>Pezizomycotina</taxon>
        <taxon>Sordariomycetes</taxon>
        <taxon>Hypocreomycetidae</taxon>
        <taxon>Hypocreales</taxon>
        <taxon>Nectriaceae</taxon>
        <taxon>Fusarium</taxon>
    </lineage>
</organism>
<evidence type="ECO:0000313" key="2">
    <source>
        <dbReference type="Proteomes" id="UP000007978"/>
    </source>
</evidence>
<reference evidence="1 2" key="1">
    <citation type="journal article" date="2012" name="PLoS Pathog.">
        <title>Comparative pathogenomics reveals horizontally acquired novel virulence genes in fungi infecting cereal hosts.</title>
        <authorList>
            <person name="Gardiner D.M."/>
            <person name="McDonald M.C."/>
            <person name="Covarelli L."/>
            <person name="Solomon P.S."/>
            <person name="Rusu A.G."/>
            <person name="Marshall M."/>
            <person name="Kazan K."/>
            <person name="Chakraborty S."/>
            <person name="McDonald B.A."/>
            <person name="Manners J.M."/>
        </authorList>
    </citation>
    <scope>NUCLEOTIDE SEQUENCE [LARGE SCALE GENOMIC DNA]</scope>
    <source>
        <strain evidence="1 2">CS3096</strain>
    </source>
</reference>
<proteinExistence type="predicted"/>
<dbReference type="GeneID" id="20360629"/>
<gene>
    <name evidence="1" type="ORF">FPSE_02010</name>
</gene>
<dbReference type="EMBL" id="AFNW01000055">
    <property type="protein sequence ID" value="EKJ77776.1"/>
    <property type="molecule type" value="Genomic_DNA"/>
</dbReference>
<protein>
    <submittedName>
        <fullName evidence="1">Uncharacterized protein</fullName>
    </submittedName>
</protein>